<dbReference type="AlphaFoldDB" id="A0A7G2DBB1"/>
<feature type="transmembrane region" description="Helical" evidence="1">
    <location>
        <begin position="7"/>
        <end position="24"/>
    </location>
</feature>
<dbReference type="Proteomes" id="UP000516304">
    <property type="component" value="Chromosome TIRI35C"/>
</dbReference>
<feature type="transmembrane region" description="Helical" evidence="1">
    <location>
        <begin position="69"/>
        <end position="95"/>
    </location>
</feature>
<evidence type="ECO:0000313" key="3">
    <source>
        <dbReference type="Proteomes" id="UP000516304"/>
    </source>
</evidence>
<dbReference type="RefSeq" id="WP_188202095.1">
    <property type="nucleotide sequence ID" value="NZ_LR881183.1"/>
</dbReference>
<gene>
    <name evidence="2" type="ORF">TIRI35C_1144</name>
</gene>
<dbReference type="EMBL" id="LR881183">
    <property type="protein sequence ID" value="CAD5244298.1"/>
    <property type="molecule type" value="Genomic_DNA"/>
</dbReference>
<sequence>MRLNGRDILWMVLLLIPPAAFYVPSNIVKYSPFLIASVVVFVVSLLMYHRARKKSEVGLEAFLSVQFVGLVLGQVESLLGVLLFILLAAVLTAWLPDSVSDGRPLETVGAILYTVSIALLTYWLVEPERS</sequence>
<keyword evidence="1" id="KW-0472">Membrane</keyword>
<keyword evidence="1" id="KW-0812">Transmembrane</keyword>
<feature type="transmembrane region" description="Helical" evidence="1">
    <location>
        <begin position="30"/>
        <end position="48"/>
    </location>
</feature>
<accession>A0A7G2DBB1</accession>
<evidence type="ECO:0000313" key="2">
    <source>
        <dbReference type="EMBL" id="CAD5244298.1"/>
    </source>
</evidence>
<organism evidence="2 3">
    <name type="scientific">Thermococcus camini</name>
    <dbReference type="NCBI Taxonomy" id="2016373"/>
    <lineage>
        <taxon>Archaea</taxon>
        <taxon>Methanobacteriati</taxon>
        <taxon>Methanobacteriota</taxon>
        <taxon>Thermococci</taxon>
        <taxon>Thermococcales</taxon>
        <taxon>Thermococcaceae</taxon>
        <taxon>Thermococcus</taxon>
    </lineage>
</organism>
<dbReference type="KEGG" id="tcq:TIRI35C_1144"/>
<keyword evidence="1" id="KW-1133">Transmembrane helix</keyword>
<feature type="transmembrane region" description="Helical" evidence="1">
    <location>
        <begin position="107"/>
        <end position="125"/>
    </location>
</feature>
<reference evidence="2 3" key="1">
    <citation type="submission" date="2020-09" db="EMBL/GenBank/DDBJ databases">
        <authorList>
            <person name="Courtine D."/>
        </authorList>
    </citation>
    <scope>NUCLEOTIDE SEQUENCE [LARGE SCALE GENOMIC DNA]</scope>
    <source>
        <strain evidence="2 3">IRI35c</strain>
    </source>
</reference>
<keyword evidence="3" id="KW-1185">Reference proteome</keyword>
<evidence type="ECO:0000256" key="1">
    <source>
        <dbReference type="SAM" id="Phobius"/>
    </source>
</evidence>
<protein>
    <submittedName>
        <fullName evidence="2">Uncharacterized protein</fullName>
    </submittedName>
</protein>
<proteinExistence type="predicted"/>
<dbReference type="GeneID" id="58918887"/>
<name>A0A7G2DBB1_9EURY</name>